<dbReference type="AlphaFoldDB" id="A0A1V3BXJ7"/>
<evidence type="ECO:0000259" key="3">
    <source>
        <dbReference type="Pfam" id="PF20408"/>
    </source>
</evidence>
<dbReference type="PANTHER" id="PTHR22946:SF9">
    <property type="entry name" value="POLYKETIDE TRANSFERASE AF380"/>
    <property type="match status" value="1"/>
</dbReference>
<dbReference type="InterPro" id="IPR029058">
    <property type="entry name" value="AB_hydrolase_fold"/>
</dbReference>
<gene>
    <name evidence="4" type="ORF">NOSIN_05170</name>
</gene>
<keyword evidence="5" id="KW-1185">Reference proteome</keyword>
<proteinExistence type="inferred from homology"/>
<evidence type="ECO:0000313" key="4">
    <source>
        <dbReference type="EMBL" id="OOC53281.1"/>
    </source>
</evidence>
<dbReference type="Proteomes" id="UP000189004">
    <property type="component" value="Unassembled WGS sequence"/>
</dbReference>
<accession>A0A1V3BXJ7</accession>
<evidence type="ECO:0000256" key="2">
    <source>
        <dbReference type="ARBA" id="ARBA00022801"/>
    </source>
</evidence>
<dbReference type="RefSeq" id="WP_077689642.1">
    <property type="nucleotide sequence ID" value="NZ_MCOK01000001.1"/>
</dbReference>
<dbReference type="PANTHER" id="PTHR22946">
    <property type="entry name" value="DIENELACTONE HYDROLASE DOMAIN-CONTAINING PROTEIN-RELATED"/>
    <property type="match status" value="1"/>
</dbReference>
<dbReference type="GO" id="GO:0052689">
    <property type="term" value="F:carboxylic ester hydrolase activity"/>
    <property type="evidence" value="ECO:0007669"/>
    <property type="project" value="UniProtKB-ARBA"/>
</dbReference>
<feature type="domain" description="KANL3/Tex30 alpha/beta hydrolase-like" evidence="3">
    <location>
        <begin position="26"/>
        <end position="195"/>
    </location>
</feature>
<organism evidence="4 5">
    <name type="scientific">Nocardiopsis sinuspersici</name>
    <dbReference type="NCBI Taxonomy" id="501010"/>
    <lineage>
        <taxon>Bacteria</taxon>
        <taxon>Bacillati</taxon>
        <taxon>Actinomycetota</taxon>
        <taxon>Actinomycetes</taxon>
        <taxon>Streptosporangiales</taxon>
        <taxon>Nocardiopsidaceae</taxon>
        <taxon>Nocardiopsis</taxon>
    </lineage>
</organism>
<keyword evidence="2 4" id="KW-0378">Hydrolase</keyword>
<dbReference type="InterPro" id="IPR046879">
    <property type="entry name" value="KANL3/Tex30_Abhydrolase"/>
</dbReference>
<dbReference type="InterPro" id="IPR050261">
    <property type="entry name" value="FrsA_esterase"/>
</dbReference>
<comment type="caution">
    <text evidence="4">The sequence shown here is derived from an EMBL/GenBank/DDBJ whole genome shotgun (WGS) entry which is preliminary data.</text>
</comment>
<name>A0A1V3BXJ7_9ACTN</name>
<reference evidence="5" key="1">
    <citation type="submission" date="2016-08" db="EMBL/GenBank/DDBJ databases">
        <authorList>
            <person name="Tokovenko B."/>
            <person name="Kalinowski J."/>
        </authorList>
    </citation>
    <scope>NUCLEOTIDE SEQUENCE [LARGE SCALE GENOMIC DNA]</scope>
    <source>
        <strain evidence="5">UTMC102</strain>
    </source>
</reference>
<evidence type="ECO:0000313" key="5">
    <source>
        <dbReference type="Proteomes" id="UP000189004"/>
    </source>
</evidence>
<dbReference type="EMBL" id="MCOK01000001">
    <property type="protein sequence ID" value="OOC53281.1"/>
    <property type="molecule type" value="Genomic_DNA"/>
</dbReference>
<dbReference type="OrthoDB" id="9810066at2"/>
<sequence length="219" mass="23205">MTAVDVTVRTPDARLDGQLDMFPGATAVVAFAHGSGSSRHSPRNQAVAEELRRTGVATLLFDLLTPEEECTDNVTREQRFDIDLLTRRLTGAVDWLAAQESTKGVPIGLFGASTGAAAALRTAAERPDLVATVVSRGGRPDLAGTEALQLVRAPTLLIVGGADTDVLRLNEDAADWLGGPSRIHVVPRATHLFEEEGALEEVADAASGWFAGVLGERER</sequence>
<dbReference type="STRING" id="501010.NOSIN_05170"/>
<comment type="similarity">
    <text evidence="1">Belongs to the AB hydrolase superfamily.</text>
</comment>
<evidence type="ECO:0000256" key="1">
    <source>
        <dbReference type="ARBA" id="ARBA00008645"/>
    </source>
</evidence>
<protein>
    <submittedName>
        <fullName evidence="4">Hydrolase</fullName>
    </submittedName>
</protein>
<dbReference type="SUPFAM" id="SSF53474">
    <property type="entry name" value="alpha/beta-Hydrolases"/>
    <property type="match status" value="1"/>
</dbReference>
<dbReference type="Pfam" id="PF20408">
    <property type="entry name" value="Abhydrolase_11"/>
    <property type="match status" value="1"/>
</dbReference>
<dbReference type="Gene3D" id="3.40.50.1820">
    <property type="entry name" value="alpha/beta hydrolase"/>
    <property type="match status" value="1"/>
</dbReference>